<keyword evidence="1" id="KW-0479">Metal-binding</keyword>
<feature type="compositionally biased region" description="Low complexity" evidence="3">
    <location>
        <begin position="370"/>
        <end position="384"/>
    </location>
</feature>
<evidence type="ECO:0000256" key="2">
    <source>
        <dbReference type="ARBA" id="ARBA00022833"/>
    </source>
</evidence>
<dbReference type="EMBL" id="GL870971">
    <property type="protein sequence ID" value="EGC38690.1"/>
    <property type="molecule type" value="Genomic_DNA"/>
</dbReference>
<dbReference type="PANTHER" id="PTHR14689">
    <property type="entry name" value="PHORBOL-ESTER_DAG-TYPE DOMAIN-CONTAINING PROTEIN"/>
    <property type="match status" value="1"/>
</dbReference>
<evidence type="ECO:0000313" key="5">
    <source>
        <dbReference type="EMBL" id="EGC38690.1"/>
    </source>
</evidence>
<dbReference type="InterPro" id="IPR002219">
    <property type="entry name" value="PKC_DAG/PE"/>
</dbReference>
<feature type="region of interest" description="Disordered" evidence="3">
    <location>
        <begin position="1131"/>
        <end position="1152"/>
    </location>
</feature>
<feature type="region of interest" description="Disordered" evidence="3">
    <location>
        <begin position="1086"/>
        <end position="1108"/>
    </location>
</feature>
<feature type="compositionally biased region" description="Low complexity" evidence="3">
    <location>
        <begin position="278"/>
        <end position="291"/>
    </location>
</feature>
<feature type="compositionally biased region" description="Polar residues" evidence="3">
    <location>
        <begin position="1137"/>
        <end position="1149"/>
    </location>
</feature>
<reference evidence="6" key="1">
    <citation type="journal article" date="2011" name="Genome Biol.">
        <title>Comparative genomics of the social amoebae Dictyostelium discoideum and Dictyostelium purpureum.</title>
        <authorList>
            <consortium name="US DOE Joint Genome Institute (JGI-PGF)"/>
            <person name="Sucgang R."/>
            <person name="Kuo A."/>
            <person name="Tian X."/>
            <person name="Salerno W."/>
            <person name="Parikh A."/>
            <person name="Feasley C.L."/>
            <person name="Dalin E."/>
            <person name="Tu H."/>
            <person name="Huang E."/>
            <person name="Barry K."/>
            <person name="Lindquist E."/>
            <person name="Shapiro H."/>
            <person name="Bruce D."/>
            <person name="Schmutz J."/>
            <person name="Salamov A."/>
            <person name="Fey P."/>
            <person name="Gaudet P."/>
            <person name="Anjard C."/>
            <person name="Babu M.M."/>
            <person name="Basu S."/>
            <person name="Bushmanova Y."/>
            <person name="van der Wel H."/>
            <person name="Katoh-Kurasawa M."/>
            <person name="Dinh C."/>
            <person name="Coutinho P.M."/>
            <person name="Saito T."/>
            <person name="Elias M."/>
            <person name="Schaap P."/>
            <person name="Kay R.R."/>
            <person name="Henrissat B."/>
            <person name="Eichinger L."/>
            <person name="Rivero F."/>
            <person name="Putnam N.H."/>
            <person name="West C.M."/>
            <person name="Loomis W.F."/>
            <person name="Chisholm R.L."/>
            <person name="Shaulsky G."/>
            <person name="Strassmann J.E."/>
            <person name="Queller D.C."/>
            <person name="Kuspa A."/>
            <person name="Grigoriev I.V."/>
        </authorList>
    </citation>
    <scope>NUCLEOTIDE SEQUENCE [LARGE SCALE GENOMIC DNA]</scope>
    <source>
        <strain evidence="6">QSDP1</strain>
    </source>
</reference>
<feature type="compositionally biased region" description="Basic and acidic residues" evidence="3">
    <location>
        <begin position="262"/>
        <end position="277"/>
    </location>
</feature>
<sequence>MEQPHEWIKKHFGTPPFCYLCHQLIWDVGKIAYYCKICHLACHLECKNSRHSHILSYCSIVKHDWNKENFESTMQCNGCNNFIFSSKAKPTGYGCSKCNLKCHKNCRNLTNKCESYKSSILNTIKKSKDYGYGLSKDKDKDKEKEKDESINFENMTLGGNESGLTASGIRLTKSIQLSQSINPIIFPSSPSSSSILLTSTFVNNNNNNNIGTDNNSNLNVNNNPKTLSRSVDHSHYLKNKSPSNSFGNLKDLSSQALQNIQNKDKDKEKEKEKEKENCNNNSNSNNNNSSNHLDENLNDCMYELENIGLVDLPHQKNLFLEKIKNFLYAVTNTTATITMTPTINEENNKLNSSIPIITTTFVDQNEEEQQPTQSQPQQEQEQEQSPFNINLIKFKSISELYHFEMIYFGRIRSQKQFELYKTQIEYFLLLYSSQWEEDSDPIFRLAMDLYKFISTHYRLDPENILMGMTPSKDIQRRAKKYFYVNDNEANNNSNSNKKNKWDLRISRSSLISHIESWSNIENKELLFKTVKEFSKQLESEKFNEGDIIIAKLPKGWIHNKNNYYTQSIPQLSLLQPPQQQQQQPNNLPPSFLNNVSTSPNLKSIQQNNQQQNNYNQQNQQNNNILLNDPNHHEFDEGSFILGRYIKEADPLGLNCFIYLQPDETHPIKIPLSRIVSLKALDITLPTDASKSRIERLITNPFDAFTSELRQAIKDTLKSRLLERGYDVDLIAQTLHFNGSKCVSLEDLENVRRKLLAIEHEFPSYLESINQLSYQHIQHFSQYLKKIFIQEIKGQHNLFYNQQKHQQQQQHQDLLAQQEEELSVFVNEFNQLINHQPSIIINHPQPISATLSSSSLNSLFDNYNNNNNDSFSLIKKQYIKFKPYLPTLRMMIKDLENEGKKYSISAKDALQVLLSECDLAIETVLTFNSKITDGSKKKEITNWYLQLIRDSIDSYIRGLGYDPHALPENYIDEPPKSLSKVRENLRIINIVLKPQTISEMDQRLNSLIIPLKKKIYHSLDEFLFSAEILLNDKLRENKSLFSSNLELVNEIFEKENDGSRFYYIETEALKPIITFLKSIYNNTPSTTNPTNCNQSLSSPPPATSTSSSSSVSPIALNNVKINSSPSNSFTNFSLSSPIDQNNPNHSNNPTMGHYQQKHQQTVGNLLKLIYLIEDIIYIRDMKYLEEKFYNSQILMEKTMISQNDLKNNQSLSQIVPITGLVFSRILRLKHELRTVLEVWDIKFEQKINNNGLNGSNNSNSSNVSNTSNISNVSNVSNSPNLSSQNNQNNHTPISNNNGHINHSVTSPKYHNIIIGKKDDLVNKSLNNHSESRMNTLRNEGHNIVLEDQLISI</sequence>
<feature type="region of interest" description="Disordered" evidence="3">
    <location>
        <begin position="260"/>
        <end position="292"/>
    </location>
</feature>
<feature type="region of interest" description="Disordered" evidence="3">
    <location>
        <begin position="1249"/>
        <end position="1303"/>
    </location>
</feature>
<dbReference type="GeneID" id="10506716"/>
<dbReference type="FunCoup" id="F0ZBG8">
    <property type="interactions" value="398"/>
</dbReference>
<evidence type="ECO:0000256" key="1">
    <source>
        <dbReference type="ARBA" id="ARBA00022723"/>
    </source>
</evidence>
<gene>
    <name evidence="5" type="ORF">DICPUDRAFT_86409</name>
</gene>
<feature type="region of interest" description="Disordered" evidence="3">
    <location>
        <begin position="134"/>
        <end position="155"/>
    </location>
</feature>
<feature type="compositionally biased region" description="Polar residues" evidence="3">
    <location>
        <begin position="1289"/>
        <end position="1303"/>
    </location>
</feature>
<feature type="compositionally biased region" description="Low complexity" evidence="3">
    <location>
        <begin position="208"/>
        <end position="223"/>
    </location>
</feature>
<evidence type="ECO:0000259" key="4">
    <source>
        <dbReference type="PROSITE" id="PS50081"/>
    </source>
</evidence>
<feature type="region of interest" description="Disordered" evidence="3">
    <location>
        <begin position="575"/>
        <end position="600"/>
    </location>
</feature>
<protein>
    <recommendedName>
        <fullName evidence="4">Phorbol-ester/DAG-type domain-containing protein</fullName>
    </recommendedName>
</protein>
<dbReference type="SMART" id="SM00109">
    <property type="entry name" value="C1"/>
    <property type="match status" value="2"/>
</dbReference>
<feature type="domain" description="Phorbol-ester/DAG-type" evidence="4">
    <location>
        <begin position="62"/>
        <end position="113"/>
    </location>
</feature>
<organism evidence="5 6">
    <name type="scientific">Dictyostelium purpureum</name>
    <name type="common">Slime mold</name>
    <dbReference type="NCBI Taxonomy" id="5786"/>
    <lineage>
        <taxon>Eukaryota</taxon>
        <taxon>Amoebozoa</taxon>
        <taxon>Evosea</taxon>
        <taxon>Eumycetozoa</taxon>
        <taxon>Dictyostelia</taxon>
        <taxon>Dictyosteliales</taxon>
        <taxon>Dictyosteliaceae</taxon>
        <taxon>Dictyostelium</taxon>
    </lineage>
</organism>
<dbReference type="PANTHER" id="PTHR14689:SF2">
    <property type="entry name" value="PHORBOL-ESTER_DAG-TYPE DOMAIN-CONTAINING PROTEIN"/>
    <property type="match status" value="1"/>
</dbReference>
<dbReference type="GO" id="GO:0046872">
    <property type="term" value="F:metal ion binding"/>
    <property type="evidence" value="ECO:0007669"/>
    <property type="project" value="UniProtKB-KW"/>
</dbReference>
<dbReference type="eggNOG" id="KOG0694">
    <property type="taxonomic scope" value="Eukaryota"/>
</dbReference>
<keyword evidence="2" id="KW-0862">Zinc</keyword>
<feature type="region of interest" description="Disordered" evidence="3">
    <location>
        <begin position="208"/>
        <end position="229"/>
    </location>
</feature>
<dbReference type="InParanoid" id="F0ZBG8"/>
<feature type="region of interest" description="Disordered" evidence="3">
    <location>
        <begin position="364"/>
        <end position="384"/>
    </location>
</feature>
<dbReference type="Proteomes" id="UP000001064">
    <property type="component" value="Unassembled WGS sequence"/>
</dbReference>
<dbReference type="OMA" id="YYCKICH"/>
<feature type="compositionally biased region" description="Low complexity" evidence="3">
    <location>
        <begin position="575"/>
        <end position="594"/>
    </location>
</feature>
<feature type="compositionally biased region" description="Basic and acidic residues" evidence="3">
    <location>
        <begin position="135"/>
        <end position="149"/>
    </location>
</feature>
<dbReference type="PROSITE" id="PS50081">
    <property type="entry name" value="ZF_DAG_PE_2"/>
    <property type="match status" value="2"/>
</dbReference>
<name>F0ZBG8_DICPU</name>
<feature type="compositionally biased region" description="Low complexity" evidence="3">
    <location>
        <begin position="1249"/>
        <end position="1288"/>
    </location>
</feature>
<dbReference type="CDD" id="cd00029">
    <property type="entry name" value="C1"/>
    <property type="match status" value="1"/>
</dbReference>
<dbReference type="RefSeq" id="XP_003284786.1">
    <property type="nucleotide sequence ID" value="XM_003284738.1"/>
</dbReference>
<keyword evidence="6" id="KW-1185">Reference proteome</keyword>
<dbReference type="Gene3D" id="3.30.60.20">
    <property type="match status" value="2"/>
</dbReference>
<dbReference type="InterPro" id="IPR046349">
    <property type="entry name" value="C1-like_sf"/>
</dbReference>
<evidence type="ECO:0000313" key="6">
    <source>
        <dbReference type="Proteomes" id="UP000001064"/>
    </source>
</evidence>
<accession>F0ZBG8</accession>
<evidence type="ECO:0000256" key="3">
    <source>
        <dbReference type="SAM" id="MobiDB-lite"/>
    </source>
</evidence>
<dbReference type="OrthoDB" id="21001at2759"/>
<feature type="domain" description="Phorbol-ester/DAG-type" evidence="4">
    <location>
        <begin position="4"/>
        <end position="58"/>
    </location>
</feature>
<dbReference type="STRING" id="5786.F0ZBG8"/>
<dbReference type="Pfam" id="PF00130">
    <property type="entry name" value="C1_1"/>
    <property type="match status" value="2"/>
</dbReference>
<proteinExistence type="predicted"/>
<dbReference type="FunFam" id="3.30.60.20:FF:000127">
    <property type="entry name" value="Uncharacterized protein"/>
    <property type="match status" value="1"/>
</dbReference>
<dbReference type="VEuPathDB" id="AmoebaDB:DICPUDRAFT_86409"/>
<dbReference type="KEGG" id="dpp:DICPUDRAFT_86409"/>
<dbReference type="SUPFAM" id="SSF57889">
    <property type="entry name" value="Cysteine-rich domain"/>
    <property type="match status" value="2"/>
</dbReference>